<keyword evidence="2" id="KW-0547">Nucleotide-binding</keyword>
<evidence type="ECO:0000256" key="2">
    <source>
        <dbReference type="ARBA" id="ARBA00022741"/>
    </source>
</evidence>
<feature type="region of interest" description="Disordered" evidence="5">
    <location>
        <begin position="93"/>
        <end position="160"/>
    </location>
</feature>
<keyword evidence="4" id="KW-0143">Chaperone</keyword>
<evidence type="ECO:0000256" key="5">
    <source>
        <dbReference type="SAM" id="MobiDB-lite"/>
    </source>
</evidence>
<proteinExistence type="inferred from homology"/>
<evidence type="ECO:0000256" key="3">
    <source>
        <dbReference type="ARBA" id="ARBA00022840"/>
    </source>
</evidence>
<evidence type="ECO:0000256" key="1">
    <source>
        <dbReference type="ARBA" id="ARBA00008020"/>
    </source>
</evidence>
<dbReference type="SUPFAM" id="SSF52029">
    <property type="entry name" value="GroEL apical domain-like"/>
    <property type="match status" value="1"/>
</dbReference>
<protein>
    <submittedName>
        <fullName evidence="6">Uncharacterized protein</fullName>
    </submittedName>
</protein>
<dbReference type="InterPro" id="IPR017998">
    <property type="entry name" value="Chaperone_TCP-1"/>
</dbReference>
<feature type="region of interest" description="Disordered" evidence="5">
    <location>
        <begin position="30"/>
        <end position="54"/>
    </location>
</feature>
<keyword evidence="7" id="KW-1185">Reference proteome</keyword>
<evidence type="ECO:0000313" key="6">
    <source>
        <dbReference type="EMBL" id="KAF8776499.1"/>
    </source>
</evidence>
<dbReference type="InterPro" id="IPR027409">
    <property type="entry name" value="GroEL-like_apical_dom_sf"/>
</dbReference>
<evidence type="ECO:0000256" key="4">
    <source>
        <dbReference type="ARBA" id="ARBA00023186"/>
    </source>
</evidence>
<dbReference type="InterPro" id="IPR027413">
    <property type="entry name" value="GROEL-like_equatorial_sf"/>
</dbReference>
<feature type="compositionally biased region" description="Pro residues" evidence="5">
    <location>
        <begin position="36"/>
        <end position="54"/>
    </location>
</feature>
<keyword evidence="3" id="KW-0067">ATP-binding</keyword>
<dbReference type="GO" id="GO:0140662">
    <property type="term" value="F:ATP-dependent protein folding chaperone"/>
    <property type="evidence" value="ECO:0007669"/>
    <property type="project" value="InterPro"/>
</dbReference>
<dbReference type="SUPFAM" id="SSF54849">
    <property type="entry name" value="GroEL-intermediate domain like"/>
    <property type="match status" value="1"/>
</dbReference>
<sequence>MASALMRRRSGSIFDATRLAARSLATRLGASAVDAPPRPAPPPPRPPPPPPPTAPYIALFAWAGSFPTNRGAAAMGRSIAATPGLWYLGCSAGASRHHSSKPPEPQGPHAKKKKKKKAKPSAQHRQTKMKAVPSAQARGPSKLAKTSAHHPGATGIRSAAPTEETPDYVWKLDLAANEIDCFGEEELYPKFDAVACLKSNQMLTKHNVPGSQEKDDFFSLIPDDKKHLIRSLPKLLTVLHKAGYCIHEDFTLDDLVIGGQFKFFLRGHLTLVPCTQKGMDCDYKRAAKVITDMFLISCGDSAMSLIPGEMKHYIHILESGGSRYSNLILTHVALLPLCSRGTVLRKFHDEILEVLPREGLEATKNKILSEIDITSWDTIAKDNKHLSTWFRYRGQQGVGKPYDPKKPSHFLSLQRNVVSHKNMKTVFEEGVIELVLFACYPVQLCQMQLGLWKYNRLGYLHVEEDFNDGCAHLTASMARCAPWNAQELVASQVHIILELAAFQGCTTNKPMTAILIASELIQLALLEAGKFIEEKMAFHVDKIGEESLVWCARKSLGSKFVNGDSDLIAKLVVEAVQAVKTTNGKGAVKYPLKGINILKDQNKSIKNSYLLNGYALNTGRASKGLPASVSPARIACLDFSLQKTQTQTNAHVLDSASMQPRNIYERSGANVVLTTKGIDDIALKHFVEAGIVAVRRVRKRDMHHVSKATGATMVTFADFEYEKEFDSSFLGHADLVVEQRICDDDVLLIKGAKNTNKVSIFCMLV</sequence>
<dbReference type="AlphaFoldDB" id="A0A835KVY2"/>
<gene>
    <name evidence="6" type="ORF">HU200_003208</name>
</gene>
<dbReference type="Proteomes" id="UP000636709">
    <property type="component" value="Unassembled WGS sequence"/>
</dbReference>
<comment type="caution">
    <text evidence="6">The sequence shown here is derived from an EMBL/GenBank/DDBJ whole genome shotgun (WGS) entry which is preliminary data.</text>
</comment>
<dbReference type="Gene3D" id="3.30.260.10">
    <property type="entry name" value="TCP-1-like chaperonin intermediate domain"/>
    <property type="match status" value="1"/>
</dbReference>
<dbReference type="InterPro" id="IPR027410">
    <property type="entry name" value="TCP-1-like_intermed_sf"/>
</dbReference>
<evidence type="ECO:0000313" key="7">
    <source>
        <dbReference type="Proteomes" id="UP000636709"/>
    </source>
</evidence>
<dbReference type="EMBL" id="JACEFO010000191">
    <property type="protein sequence ID" value="KAF8776499.1"/>
    <property type="molecule type" value="Genomic_DNA"/>
</dbReference>
<reference evidence="6" key="1">
    <citation type="submission" date="2020-07" db="EMBL/GenBank/DDBJ databases">
        <title>Genome sequence and genetic diversity analysis of an under-domesticated orphan crop, white fonio (Digitaria exilis).</title>
        <authorList>
            <person name="Bennetzen J.L."/>
            <person name="Chen S."/>
            <person name="Ma X."/>
            <person name="Wang X."/>
            <person name="Yssel A.E.J."/>
            <person name="Chaluvadi S.R."/>
            <person name="Johnson M."/>
            <person name="Gangashetty P."/>
            <person name="Hamidou F."/>
            <person name="Sanogo M.D."/>
            <person name="Zwaenepoel A."/>
            <person name="Wallace J."/>
            <person name="Van De Peer Y."/>
            <person name="Van Deynze A."/>
        </authorList>
    </citation>
    <scope>NUCLEOTIDE SEQUENCE</scope>
    <source>
        <tissue evidence="6">Leaves</tissue>
    </source>
</reference>
<organism evidence="6 7">
    <name type="scientific">Digitaria exilis</name>
    <dbReference type="NCBI Taxonomy" id="1010633"/>
    <lineage>
        <taxon>Eukaryota</taxon>
        <taxon>Viridiplantae</taxon>
        <taxon>Streptophyta</taxon>
        <taxon>Embryophyta</taxon>
        <taxon>Tracheophyta</taxon>
        <taxon>Spermatophyta</taxon>
        <taxon>Magnoliopsida</taxon>
        <taxon>Liliopsida</taxon>
        <taxon>Poales</taxon>
        <taxon>Poaceae</taxon>
        <taxon>PACMAD clade</taxon>
        <taxon>Panicoideae</taxon>
        <taxon>Panicodae</taxon>
        <taxon>Paniceae</taxon>
        <taxon>Anthephorinae</taxon>
        <taxon>Digitaria</taxon>
    </lineage>
</organism>
<dbReference type="Gene3D" id="1.10.560.10">
    <property type="entry name" value="GroEL-like equatorial domain"/>
    <property type="match status" value="1"/>
</dbReference>
<dbReference type="OrthoDB" id="10248520at2759"/>
<dbReference type="InterPro" id="IPR002423">
    <property type="entry name" value="Cpn60/GroEL/TCP-1"/>
</dbReference>
<dbReference type="Pfam" id="PF00118">
    <property type="entry name" value="Cpn60_TCP1"/>
    <property type="match status" value="1"/>
</dbReference>
<comment type="similarity">
    <text evidence="1">Belongs to the TCP-1 chaperonin family.</text>
</comment>
<feature type="compositionally biased region" description="Basic residues" evidence="5">
    <location>
        <begin position="109"/>
        <end position="119"/>
    </location>
</feature>
<accession>A0A835KVY2</accession>
<name>A0A835KVY2_9POAL</name>
<dbReference type="PANTHER" id="PTHR11353">
    <property type="entry name" value="CHAPERONIN"/>
    <property type="match status" value="1"/>
</dbReference>
<dbReference type="Gene3D" id="3.50.7.10">
    <property type="entry name" value="GroEL"/>
    <property type="match status" value="1"/>
</dbReference>
<dbReference type="GO" id="GO:0005524">
    <property type="term" value="F:ATP binding"/>
    <property type="evidence" value="ECO:0007669"/>
    <property type="project" value="UniProtKB-KW"/>
</dbReference>